<feature type="region of interest" description="Disordered" evidence="1">
    <location>
        <begin position="1"/>
        <end position="37"/>
    </location>
</feature>
<dbReference type="InterPro" id="IPR011993">
    <property type="entry name" value="PH-like_dom_sf"/>
</dbReference>
<feature type="compositionally biased region" description="Polar residues" evidence="1">
    <location>
        <begin position="553"/>
        <end position="565"/>
    </location>
</feature>
<dbReference type="Proteomes" id="UP000815677">
    <property type="component" value="Unassembled WGS sequence"/>
</dbReference>
<dbReference type="InterPro" id="IPR029071">
    <property type="entry name" value="Ubiquitin-like_domsf"/>
</dbReference>
<feature type="compositionally biased region" description="Basic and acidic residues" evidence="1">
    <location>
        <begin position="787"/>
        <end position="797"/>
    </location>
</feature>
<feature type="region of interest" description="Disordered" evidence="1">
    <location>
        <begin position="717"/>
        <end position="824"/>
    </location>
</feature>
<dbReference type="PANTHER" id="PTHR38700">
    <property type="entry name" value="YALI0E22418P"/>
    <property type="match status" value="1"/>
</dbReference>
<feature type="compositionally biased region" description="Polar residues" evidence="1">
    <location>
        <begin position="608"/>
        <end position="631"/>
    </location>
</feature>
<reference evidence="2" key="1">
    <citation type="submission" date="2014-09" db="EMBL/GenBank/DDBJ databases">
        <title>Genome sequence of the luminous mushroom Mycena chlorophos for searching fungal bioluminescence genes.</title>
        <authorList>
            <person name="Tanaka Y."/>
            <person name="Kasuga D."/>
            <person name="Oba Y."/>
            <person name="Hase S."/>
            <person name="Sato K."/>
            <person name="Oba Y."/>
            <person name="Sakakibara Y."/>
        </authorList>
    </citation>
    <scope>NUCLEOTIDE SEQUENCE</scope>
</reference>
<name>A0ABQ0L6W3_MYCCL</name>
<evidence type="ECO:0000313" key="3">
    <source>
        <dbReference type="Proteomes" id="UP000815677"/>
    </source>
</evidence>
<evidence type="ECO:0008006" key="4">
    <source>
        <dbReference type="Google" id="ProtNLM"/>
    </source>
</evidence>
<feature type="region of interest" description="Disordered" evidence="1">
    <location>
        <begin position="336"/>
        <end position="396"/>
    </location>
</feature>
<protein>
    <recommendedName>
        <fullName evidence="4">PH domain-containing protein</fullName>
    </recommendedName>
</protein>
<accession>A0ABQ0L6W3</accession>
<sequence length="1221" mass="130730">MKKRRLSFQNIFSKDSSEQPPAPEPVPRTSGGSASRSYKTLPRSFAFAYDAPPLDGLVLPDKDTFMLDDDPFADLSGGPRHVVDAPKDPPTSPLSSPTALPLPPPVPALPRTPPAPVRTVSSQATPAHHRPAFRARPSLPSLSTLAKMNVPVPKVRRGHVGAGLPSEPWDLDPDALLVASPANASPDRSIIPAESVPVLPISPPEALTTSPTANVTPAEALQGLFLPLHAPAIPIPAPTLVPVASAAATPVSPLVLGPQQSLFTVPLSPVSPSLTPTSAPIQSTQQQAPIPAVASIEAQTSITLPESPTNVVRTPVASRSPAVPLLDLRVDPILPPKAPETISPRATPPHSLLSSPHPSLAVKPLPVLREIPSPEPPAVPPKDHDPAPASPPDAIHMDLGADIARELELGLGLDFAHSARGGEEVEPALGRNHSKRLSSQGPSRAGSRAVSRRSSRTVLAPTTLPEADPLENTPEDESVDYFTPRSRAASSASSGSSSHGLDENVARRRMFRKSSLVGDVLHFAPASPVQPSVLDENAPTASEQDQDPVEANNRASVLSTENNSGHGVEDSFDAGPSGYSSPVAARSPERGYLGEGYSSPFSARSPERQFSSPYSTPSITTDPRSPDSSWSGHEHPEFDFGWRPSRFASSSSNSDSDYAEESFEDFPPAPIVETPASEPSSAYSDEELMMANEPRSPSSGQLAPAFVFPARARLDAFQPGTSADTIRARVSSNASRSELPWNRDSASLEGSHADDHVLPSSDAASDDDVPLARQIPTALAAQQTMRRQAEDEKESRSRQTTLRPAASGFSPLLPVGVVSPTPPRLRTTTLPGSGLQSMAMDSLTQKLQNMVVARDAPSPEGVHQLQPLMPIIPPRVSSVSPPPADERPLRTARSFQRPKTADSAPVTPQPQSVSLRRRNTTHQPPTPKPTALTVPTASADVIPPLPSPMASSPASGHHNSTFSARPISHSAMTRVFVGDLQHFSAVDIGPTTTAREALAVLEEQGSLEGWRGTGGWMLFEVAQDFGMERPIRGFELLADVQAAWNKEKMVNLFLVKLTSWASVLSVANMPSSSPIFAGYVDWEYKRGKWKKRHLRLRENALWMAKREMDTEEICLCPLATFDAYKLIRPLKAPKPFVFAAKSTDNFSYFEDTADYVHIFSCGPAEGEQWLEKLLLARSFVLYHEPNVHRASFIKPISKAPSRKASASLLSDLYAPSAIRGI</sequence>
<feature type="compositionally biased region" description="Low complexity" evidence="1">
    <location>
        <begin position="348"/>
        <end position="360"/>
    </location>
</feature>
<dbReference type="PANTHER" id="PTHR38700:SF1">
    <property type="entry name" value="PH DOMAIN-CONTAINING PROTEIN"/>
    <property type="match status" value="1"/>
</dbReference>
<organism evidence="2 3">
    <name type="scientific">Mycena chlorophos</name>
    <name type="common">Agaric fungus</name>
    <name type="synonym">Agaricus chlorophos</name>
    <dbReference type="NCBI Taxonomy" id="658473"/>
    <lineage>
        <taxon>Eukaryota</taxon>
        <taxon>Fungi</taxon>
        <taxon>Dikarya</taxon>
        <taxon>Basidiomycota</taxon>
        <taxon>Agaricomycotina</taxon>
        <taxon>Agaricomycetes</taxon>
        <taxon>Agaricomycetidae</taxon>
        <taxon>Agaricales</taxon>
        <taxon>Marasmiineae</taxon>
        <taxon>Mycenaceae</taxon>
        <taxon>Mycena</taxon>
    </lineage>
</organism>
<dbReference type="Gene3D" id="2.30.29.30">
    <property type="entry name" value="Pleckstrin-homology domain (PH domain)/Phosphotyrosine-binding domain (PTB)"/>
    <property type="match status" value="1"/>
</dbReference>
<feature type="region of interest" description="Disordered" evidence="1">
    <location>
        <begin position="875"/>
        <end position="934"/>
    </location>
</feature>
<feature type="region of interest" description="Disordered" evidence="1">
    <location>
        <begin position="70"/>
        <end position="135"/>
    </location>
</feature>
<proteinExistence type="predicted"/>
<evidence type="ECO:0000256" key="1">
    <source>
        <dbReference type="SAM" id="MobiDB-lite"/>
    </source>
</evidence>
<dbReference type="Pfam" id="PF21989">
    <property type="entry name" value="RA_2"/>
    <property type="match status" value="1"/>
</dbReference>
<dbReference type="SUPFAM" id="SSF50729">
    <property type="entry name" value="PH domain-like"/>
    <property type="match status" value="1"/>
</dbReference>
<dbReference type="CDD" id="cd00821">
    <property type="entry name" value="PH"/>
    <property type="match status" value="1"/>
</dbReference>
<feature type="compositionally biased region" description="Polar residues" evidence="1">
    <location>
        <begin position="719"/>
        <end position="736"/>
    </location>
</feature>
<evidence type="ECO:0000313" key="2">
    <source>
        <dbReference type="EMBL" id="GAT46752.1"/>
    </source>
</evidence>
<feature type="region of interest" description="Disordered" evidence="1">
    <location>
        <begin position="528"/>
        <end position="703"/>
    </location>
</feature>
<feature type="region of interest" description="Disordered" evidence="1">
    <location>
        <begin position="425"/>
        <end position="478"/>
    </location>
</feature>
<gene>
    <name evidence="2" type="ORF">MCHLO_04251</name>
</gene>
<dbReference type="SUPFAM" id="SSF54236">
    <property type="entry name" value="Ubiquitin-like"/>
    <property type="match status" value="1"/>
</dbReference>
<dbReference type="EMBL" id="DF842749">
    <property type="protein sequence ID" value="GAT46752.1"/>
    <property type="molecule type" value="Genomic_DNA"/>
</dbReference>
<feature type="compositionally biased region" description="Pro residues" evidence="1">
    <location>
        <begin position="100"/>
        <end position="116"/>
    </location>
</feature>
<keyword evidence="3" id="KW-1185">Reference proteome</keyword>
<dbReference type="Gene3D" id="3.10.20.90">
    <property type="entry name" value="Phosphatidylinositol 3-kinase Catalytic Subunit, Chain A, domain 1"/>
    <property type="match status" value="1"/>
</dbReference>